<keyword evidence="1" id="KW-0238">DNA-binding</keyword>
<feature type="domain" description="OmpR/PhoB-type" evidence="2">
    <location>
        <begin position="27"/>
        <end position="91"/>
    </location>
</feature>
<keyword evidence="4" id="KW-1185">Reference proteome</keyword>
<dbReference type="Pfam" id="PF00486">
    <property type="entry name" value="Trans_reg_C"/>
    <property type="match status" value="1"/>
</dbReference>
<sequence length="93" mass="10543">MMIPIGKSRYDPITHELVGPERKKRKLAPDIHLLLMCLQETPNALVSKEKLVVISGDKNQLYVYISRLRRILGAVDGTLSIESKYGKGYVLVY</sequence>
<protein>
    <submittedName>
        <fullName evidence="3">Helix-turn-helix domain-containing protein</fullName>
    </submittedName>
</protein>
<dbReference type="EMBL" id="JAGTXB010000001">
    <property type="protein sequence ID" value="MBS0026047.1"/>
    <property type="molecule type" value="Genomic_DNA"/>
</dbReference>
<dbReference type="InterPro" id="IPR001867">
    <property type="entry name" value="OmpR/PhoB-type_DNA-bd"/>
</dbReference>
<accession>A0ABS5ISW2</accession>
<dbReference type="RefSeq" id="WP_211971185.1">
    <property type="nucleotide sequence ID" value="NZ_CBFHAM010000057.1"/>
</dbReference>
<organism evidence="3 4">
    <name type="scientific">Chitinophaga hostae</name>
    <dbReference type="NCBI Taxonomy" id="2831022"/>
    <lineage>
        <taxon>Bacteria</taxon>
        <taxon>Pseudomonadati</taxon>
        <taxon>Bacteroidota</taxon>
        <taxon>Chitinophagia</taxon>
        <taxon>Chitinophagales</taxon>
        <taxon>Chitinophagaceae</taxon>
        <taxon>Chitinophaga</taxon>
    </lineage>
</organism>
<gene>
    <name evidence="3" type="ORF">KE626_01880</name>
</gene>
<name>A0ABS5ISW2_9BACT</name>
<evidence type="ECO:0000313" key="3">
    <source>
        <dbReference type="EMBL" id="MBS0026047.1"/>
    </source>
</evidence>
<dbReference type="Gene3D" id="1.10.10.10">
    <property type="entry name" value="Winged helix-like DNA-binding domain superfamily/Winged helix DNA-binding domain"/>
    <property type="match status" value="1"/>
</dbReference>
<dbReference type="Proteomes" id="UP000676386">
    <property type="component" value="Unassembled WGS sequence"/>
</dbReference>
<evidence type="ECO:0000313" key="4">
    <source>
        <dbReference type="Proteomes" id="UP000676386"/>
    </source>
</evidence>
<reference evidence="3 4" key="1">
    <citation type="submission" date="2021-04" db="EMBL/GenBank/DDBJ databases">
        <title>Chitinophaga sp. nov., isolated from the rhizosphere soil.</title>
        <authorList>
            <person name="He S."/>
        </authorList>
    </citation>
    <scope>NUCLEOTIDE SEQUENCE [LARGE SCALE GENOMIC DNA]</scope>
    <source>
        <strain evidence="3 4">2R12</strain>
    </source>
</reference>
<dbReference type="SUPFAM" id="SSF46894">
    <property type="entry name" value="C-terminal effector domain of the bipartite response regulators"/>
    <property type="match status" value="1"/>
</dbReference>
<comment type="caution">
    <text evidence="3">The sequence shown here is derived from an EMBL/GenBank/DDBJ whole genome shotgun (WGS) entry which is preliminary data.</text>
</comment>
<dbReference type="InterPro" id="IPR016032">
    <property type="entry name" value="Sig_transdc_resp-reg_C-effctor"/>
</dbReference>
<proteinExistence type="predicted"/>
<evidence type="ECO:0000256" key="1">
    <source>
        <dbReference type="ARBA" id="ARBA00023125"/>
    </source>
</evidence>
<evidence type="ECO:0000259" key="2">
    <source>
        <dbReference type="Pfam" id="PF00486"/>
    </source>
</evidence>
<dbReference type="InterPro" id="IPR036388">
    <property type="entry name" value="WH-like_DNA-bd_sf"/>
</dbReference>